<keyword evidence="1" id="KW-0472">Membrane</keyword>
<name>A0ABW8UR52_9RHOB</name>
<feature type="transmembrane region" description="Helical" evidence="1">
    <location>
        <begin position="82"/>
        <end position="103"/>
    </location>
</feature>
<comment type="caution">
    <text evidence="2">The sequence shown here is derived from an EMBL/GenBank/DDBJ whole genome shotgun (WGS) entry which is preliminary data.</text>
</comment>
<dbReference type="EMBL" id="JBHDIY010000002">
    <property type="protein sequence ID" value="MFL4469412.1"/>
    <property type="molecule type" value="Genomic_DNA"/>
</dbReference>
<gene>
    <name evidence="2" type="ORF">ACERZ8_05825</name>
</gene>
<feature type="transmembrane region" description="Helical" evidence="1">
    <location>
        <begin position="6"/>
        <end position="29"/>
    </location>
</feature>
<protein>
    <submittedName>
        <fullName evidence="2">DUF1761 domain-containing protein</fullName>
    </submittedName>
</protein>
<dbReference type="InterPro" id="IPR013879">
    <property type="entry name" value="DUF1761"/>
</dbReference>
<feature type="transmembrane region" description="Helical" evidence="1">
    <location>
        <begin position="50"/>
        <end position="70"/>
    </location>
</feature>
<evidence type="ECO:0000313" key="2">
    <source>
        <dbReference type="EMBL" id="MFL4469412.1"/>
    </source>
</evidence>
<dbReference type="Pfam" id="PF08570">
    <property type="entry name" value="DUF1761"/>
    <property type="match status" value="1"/>
</dbReference>
<organism evidence="2 3">
    <name type="scientific">Tateyamaria armeniaca</name>
    <dbReference type="NCBI Taxonomy" id="2518930"/>
    <lineage>
        <taxon>Bacteria</taxon>
        <taxon>Pseudomonadati</taxon>
        <taxon>Pseudomonadota</taxon>
        <taxon>Alphaproteobacteria</taxon>
        <taxon>Rhodobacterales</taxon>
        <taxon>Roseobacteraceae</taxon>
        <taxon>Tateyamaria</taxon>
    </lineage>
</organism>
<reference evidence="2 3" key="1">
    <citation type="submission" date="2024-08" db="EMBL/GenBank/DDBJ databases">
        <title>Tateyamaria sp. nov., isolated from marine algae.</title>
        <authorList>
            <person name="Choi B.J."/>
            <person name="Kim J.M."/>
            <person name="Lee J.K."/>
            <person name="Choi D.G."/>
            <person name="Bayburt H."/>
            <person name="Baek J.H."/>
            <person name="Han D.M."/>
            <person name="Jeon C.O."/>
        </authorList>
    </citation>
    <scope>NUCLEOTIDE SEQUENCE [LARGE SCALE GENOMIC DNA]</scope>
    <source>
        <strain evidence="2 3">KMU-156</strain>
    </source>
</reference>
<evidence type="ECO:0000313" key="3">
    <source>
        <dbReference type="Proteomes" id="UP001627408"/>
    </source>
</evidence>
<feature type="transmembrane region" description="Helical" evidence="1">
    <location>
        <begin position="110"/>
        <end position="131"/>
    </location>
</feature>
<sequence>MGFLAVVVAGIAGFMFGAVWYTIFAKAWMGASGVALNEAGDAPANRSDPVPYVTSIVGAILVAGMMRHVFVLSGIDTLGEGIVSGFGIGLFLVSPWIATFYGFSGRPFRLTLIDGGYATFGCTVIGLVLMLF</sequence>
<keyword evidence="1" id="KW-1133">Transmembrane helix</keyword>
<proteinExistence type="predicted"/>
<accession>A0ABW8UR52</accession>
<dbReference type="RefSeq" id="WP_407591247.1">
    <property type="nucleotide sequence ID" value="NZ_JBHDIY010000002.1"/>
</dbReference>
<dbReference type="Proteomes" id="UP001627408">
    <property type="component" value="Unassembled WGS sequence"/>
</dbReference>
<keyword evidence="1" id="KW-0812">Transmembrane</keyword>
<keyword evidence="3" id="KW-1185">Reference proteome</keyword>
<evidence type="ECO:0000256" key="1">
    <source>
        <dbReference type="SAM" id="Phobius"/>
    </source>
</evidence>